<proteinExistence type="predicted"/>
<gene>
    <name evidence="1" type="ORF">HMPREF3206_01416</name>
</gene>
<evidence type="ECO:0000313" key="2">
    <source>
        <dbReference type="Proteomes" id="UP000070617"/>
    </source>
</evidence>
<protein>
    <submittedName>
        <fullName evidence="1">Uncharacterized protein</fullName>
    </submittedName>
</protein>
<name>A0A133NB40_9FUSO</name>
<reference evidence="2" key="1">
    <citation type="submission" date="2016-01" db="EMBL/GenBank/DDBJ databases">
        <authorList>
            <person name="Mitreva M."/>
            <person name="Pepin K.H."/>
            <person name="Mihindukulasuriya K.A."/>
            <person name="Fulton R."/>
            <person name="Fronick C."/>
            <person name="O'Laughlin M."/>
            <person name="Miner T."/>
            <person name="Herter B."/>
            <person name="Rosa B.A."/>
            <person name="Cordes M."/>
            <person name="Tomlinson C."/>
            <person name="Wollam A."/>
            <person name="Palsikar V.B."/>
            <person name="Mardis E.R."/>
            <person name="Wilson R.K."/>
        </authorList>
    </citation>
    <scope>NUCLEOTIDE SEQUENCE [LARGE SCALE GENOMIC DNA]</scope>
    <source>
        <strain evidence="2">CMW8396</strain>
    </source>
</reference>
<evidence type="ECO:0000313" key="1">
    <source>
        <dbReference type="EMBL" id="KXA13514.1"/>
    </source>
</evidence>
<dbReference type="PATRIC" id="fig|134605.3.peg.1403"/>
<dbReference type="RefSeq" id="WP_008801705.1">
    <property type="nucleotide sequence ID" value="NZ_KQ956559.1"/>
</dbReference>
<dbReference type="PROSITE" id="PS51257">
    <property type="entry name" value="PROKAR_LIPOPROTEIN"/>
    <property type="match status" value="1"/>
</dbReference>
<dbReference type="AlphaFoldDB" id="A0A133NB40"/>
<dbReference type="Proteomes" id="UP000070617">
    <property type="component" value="Unassembled WGS sequence"/>
</dbReference>
<keyword evidence="2" id="KW-1185">Reference proteome</keyword>
<accession>A0A133NB40</accession>
<dbReference type="STRING" id="134605.HMPREF3206_01416"/>
<sequence>MKKMSLLLVLSAVLLTACTTSVGVGTGFNLGGLGVGLSTSAPLKKQKAKTVDEVATEALQETKVQEKAR</sequence>
<comment type="caution">
    <text evidence="1">The sequence shown here is derived from an EMBL/GenBank/DDBJ whole genome shotgun (WGS) entry which is preliminary data.</text>
</comment>
<organism evidence="1 2">
    <name type="scientific">Fusobacterium equinum</name>
    <dbReference type="NCBI Taxonomy" id="134605"/>
    <lineage>
        <taxon>Bacteria</taxon>
        <taxon>Fusobacteriati</taxon>
        <taxon>Fusobacteriota</taxon>
        <taxon>Fusobacteriia</taxon>
        <taxon>Fusobacteriales</taxon>
        <taxon>Fusobacteriaceae</taxon>
        <taxon>Fusobacterium</taxon>
    </lineage>
</organism>
<dbReference type="EMBL" id="LRPX01000069">
    <property type="protein sequence ID" value="KXA13514.1"/>
    <property type="molecule type" value="Genomic_DNA"/>
</dbReference>